<dbReference type="GO" id="GO:0005261">
    <property type="term" value="F:monoatomic cation channel activity"/>
    <property type="evidence" value="ECO:0007669"/>
    <property type="project" value="TreeGrafter"/>
</dbReference>
<keyword evidence="6" id="KW-0472">Membrane</keyword>
<accession>A0A9X0CG64</accession>
<keyword evidence="5" id="KW-1133">Transmembrane helix</keyword>
<dbReference type="PANTHER" id="PTHR46730">
    <property type="entry name" value="POLYCYSTIN-1"/>
    <property type="match status" value="1"/>
</dbReference>
<proteinExistence type="inferred from homology"/>
<dbReference type="EMBL" id="MU827791">
    <property type="protein sequence ID" value="KAJ7330803.1"/>
    <property type="molecule type" value="Genomic_DNA"/>
</dbReference>
<sequence length="137" mass="14593">IPRTLNAFDYGFIEVIAAPVLAIIDGGSSVRWGSKDIVTVDGSLSYDGDIGPGNHTGLNFTWSCLNSEVNDSMSNDCYGSFIGEVNVLSTAISIDPGKLEVGKSYVLRLTVSKDDRSSIAKMSFEIAAGEVPQVTLR</sequence>
<protein>
    <recommendedName>
        <fullName evidence="7">REJ domain-containing protein</fullName>
    </recommendedName>
</protein>
<comment type="subcellular location">
    <subcellularLocation>
        <location evidence="1">Membrane</location>
    </subcellularLocation>
</comment>
<keyword evidence="3" id="KW-0812">Transmembrane</keyword>
<evidence type="ECO:0000256" key="3">
    <source>
        <dbReference type="ARBA" id="ARBA00022692"/>
    </source>
</evidence>
<dbReference type="InterPro" id="IPR014010">
    <property type="entry name" value="REJ_dom"/>
</dbReference>
<dbReference type="Proteomes" id="UP001163046">
    <property type="component" value="Unassembled WGS sequence"/>
</dbReference>
<organism evidence="8 9">
    <name type="scientific">Desmophyllum pertusum</name>
    <dbReference type="NCBI Taxonomy" id="174260"/>
    <lineage>
        <taxon>Eukaryota</taxon>
        <taxon>Metazoa</taxon>
        <taxon>Cnidaria</taxon>
        <taxon>Anthozoa</taxon>
        <taxon>Hexacorallia</taxon>
        <taxon>Scleractinia</taxon>
        <taxon>Caryophylliina</taxon>
        <taxon>Caryophylliidae</taxon>
        <taxon>Desmophyllum</taxon>
    </lineage>
</organism>
<dbReference type="AlphaFoldDB" id="A0A9X0CG64"/>
<name>A0A9X0CG64_9CNID</name>
<evidence type="ECO:0000259" key="7">
    <source>
        <dbReference type="PROSITE" id="PS51111"/>
    </source>
</evidence>
<evidence type="ECO:0000313" key="8">
    <source>
        <dbReference type="EMBL" id="KAJ7330803.1"/>
    </source>
</evidence>
<evidence type="ECO:0000256" key="5">
    <source>
        <dbReference type="ARBA" id="ARBA00022989"/>
    </source>
</evidence>
<comment type="caution">
    <text evidence="8">The sequence shown here is derived from an EMBL/GenBank/DDBJ whole genome shotgun (WGS) entry which is preliminary data.</text>
</comment>
<evidence type="ECO:0000313" key="9">
    <source>
        <dbReference type="Proteomes" id="UP001163046"/>
    </source>
</evidence>
<reference evidence="8" key="1">
    <citation type="submission" date="2023-01" db="EMBL/GenBank/DDBJ databases">
        <title>Genome assembly of the deep-sea coral Lophelia pertusa.</title>
        <authorList>
            <person name="Herrera S."/>
            <person name="Cordes E."/>
        </authorList>
    </citation>
    <scope>NUCLEOTIDE SEQUENCE</scope>
    <source>
        <strain evidence="8">USNM1676648</strain>
        <tissue evidence="8">Polyp</tissue>
    </source>
</reference>
<dbReference type="InterPro" id="IPR002859">
    <property type="entry name" value="PKD/REJ-like"/>
</dbReference>
<dbReference type="GO" id="GO:0005886">
    <property type="term" value="C:plasma membrane"/>
    <property type="evidence" value="ECO:0007669"/>
    <property type="project" value="TreeGrafter"/>
</dbReference>
<dbReference type="OrthoDB" id="5985969at2759"/>
<evidence type="ECO:0000256" key="6">
    <source>
        <dbReference type="ARBA" id="ARBA00023136"/>
    </source>
</evidence>
<feature type="domain" description="REJ" evidence="7">
    <location>
        <begin position="1"/>
        <end position="137"/>
    </location>
</feature>
<dbReference type="PROSITE" id="PS51111">
    <property type="entry name" value="REJ"/>
    <property type="match status" value="1"/>
</dbReference>
<evidence type="ECO:0000256" key="4">
    <source>
        <dbReference type="ARBA" id="ARBA00022737"/>
    </source>
</evidence>
<dbReference type="Pfam" id="PF02010">
    <property type="entry name" value="REJ"/>
    <property type="match status" value="1"/>
</dbReference>
<gene>
    <name evidence="8" type="ORF">OS493_021737</name>
</gene>
<evidence type="ECO:0000256" key="2">
    <source>
        <dbReference type="ARBA" id="ARBA00007200"/>
    </source>
</evidence>
<feature type="non-terminal residue" evidence="8">
    <location>
        <position position="1"/>
    </location>
</feature>
<keyword evidence="9" id="KW-1185">Reference proteome</keyword>
<dbReference type="PANTHER" id="PTHR46730:SF1">
    <property type="entry name" value="PLAT DOMAIN-CONTAINING PROTEIN"/>
    <property type="match status" value="1"/>
</dbReference>
<comment type="similarity">
    <text evidence="2">Belongs to the polycystin family.</text>
</comment>
<evidence type="ECO:0000256" key="1">
    <source>
        <dbReference type="ARBA" id="ARBA00004370"/>
    </source>
</evidence>
<keyword evidence="4" id="KW-0677">Repeat</keyword>
<dbReference type="GO" id="GO:0006816">
    <property type="term" value="P:calcium ion transport"/>
    <property type="evidence" value="ECO:0007669"/>
    <property type="project" value="TreeGrafter"/>
</dbReference>